<feature type="compositionally biased region" description="Low complexity" evidence="1">
    <location>
        <begin position="126"/>
        <end position="143"/>
    </location>
</feature>
<organism evidence="2 3">
    <name type="scientific">Pseudo-nitzschia multistriata</name>
    <dbReference type="NCBI Taxonomy" id="183589"/>
    <lineage>
        <taxon>Eukaryota</taxon>
        <taxon>Sar</taxon>
        <taxon>Stramenopiles</taxon>
        <taxon>Ochrophyta</taxon>
        <taxon>Bacillariophyta</taxon>
        <taxon>Bacillariophyceae</taxon>
        <taxon>Bacillariophycidae</taxon>
        <taxon>Bacillariales</taxon>
        <taxon>Bacillariaceae</taxon>
        <taxon>Pseudo-nitzschia</taxon>
    </lineage>
</organism>
<keyword evidence="3" id="KW-1185">Reference proteome</keyword>
<gene>
    <name evidence="2" type="ORF">PSNMU_V1.4_AUG-EV-PASAV3_0103220</name>
</gene>
<accession>A0A448ZML6</accession>
<dbReference type="Proteomes" id="UP000291116">
    <property type="component" value="Unassembled WGS sequence"/>
</dbReference>
<dbReference type="AlphaFoldDB" id="A0A448ZML6"/>
<reference evidence="2 3" key="1">
    <citation type="submission" date="2019-01" db="EMBL/GenBank/DDBJ databases">
        <authorList>
            <person name="Ferrante I. M."/>
        </authorList>
    </citation>
    <scope>NUCLEOTIDE SEQUENCE [LARGE SCALE GENOMIC DNA]</scope>
    <source>
        <strain evidence="2 3">B856</strain>
    </source>
</reference>
<protein>
    <submittedName>
        <fullName evidence="2">Uncharacterized protein</fullName>
    </submittedName>
</protein>
<evidence type="ECO:0000313" key="3">
    <source>
        <dbReference type="Proteomes" id="UP000291116"/>
    </source>
</evidence>
<sequence length="234" mass="24416">MNKYTTINMDLLAGYGSSDSEDGPSPASGNRDGETGEPGPQKEQPKPKPKPAGLALLLGGGADDGSCSSSSEGAAHRGQAGRGGSPAEPASKKPRRGGNEGNHDTNGGGSSSRLFLARHRLPFPRLASLRSGSTSPSSSSSMVHRSRDSLSREAPRHREKGSPETITASIGSKQHHQRFRFKQLAALVAPCGGSHKSWAEAIKSEQGFHNPGVFQSVMERSGITEPLGSRADPA</sequence>
<name>A0A448ZML6_9STRA</name>
<feature type="compositionally biased region" description="Low complexity" evidence="1">
    <location>
        <begin position="64"/>
        <end position="78"/>
    </location>
</feature>
<feature type="region of interest" description="Disordered" evidence="1">
    <location>
        <begin position="1"/>
        <end position="174"/>
    </location>
</feature>
<dbReference type="EMBL" id="CAACVS010000531">
    <property type="protein sequence ID" value="VEU43272.1"/>
    <property type="molecule type" value="Genomic_DNA"/>
</dbReference>
<evidence type="ECO:0000256" key="1">
    <source>
        <dbReference type="SAM" id="MobiDB-lite"/>
    </source>
</evidence>
<evidence type="ECO:0000313" key="2">
    <source>
        <dbReference type="EMBL" id="VEU43272.1"/>
    </source>
</evidence>
<feature type="compositionally biased region" description="Basic and acidic residues" evidence="1">
    <location>
        <begin position="145"/>
        <end position="162"/>
    </location>
</feature>
<proteinExistence type="predicted"/>